<proteinExistence type="predicted"/>
<dbReference type="AlphaFoldDB" id="A0A2P2IUX3"/>
<sequence>MLLFNCFSFPHFCLEIVQNLVSDVGSSFNNSPLFKR</sequence>
<reference evidence="1" key="1">
    <citation type="submission" date="2018-02" db="EMBL/GenBank/DDBJ databases">
        <title>Rhizophora mucronata_Transcriptome.</title>
        <authorList>
            <person name="Meera S.P."/>
            <person name="Sreeshan A."/>
            <person name="Augustine A."/>
        </authorList>
    </citation>
    <scope>NUCLEOTIDE SEQUENCE</scope>
    <source>
        <tissue evidence="1">Leaf</tissue>
    </source>
</reference>
<accession>A0A2P2IUX3</accession>
<evidence type="ECO:0000313" key="1">
    <source>
        <dbReference type="EMBL" id="MBW85036.1"/>
    </source>
</evidence>
<name>A0A2P2IUX3_RHIMU</name>
<protein>
    <submittedName>
        <fullName evidence="1">Uncharacterized protein</fullName>
    </submittedName>
</protein>
<organism evidence="1">
    <name type="scientific">Rhizophora mucronata</name>
    <name type="common">Asiatic mangrove</name>
    <dbReference type="NCBI Taxonomy" id="61149"/>
    <lineage>
        <taxon>Eukaryota</taxon>
        <taxon>Viridiplantae</taxon>
        <taxon>Streptophyta</taxon>
        <taxon>Embryophyta</taxon>
        <taxon>Tracheophyta</taxon>
        <taxon>Spermatophyta</taxon>
        <taxon>Magnoliopsida</taxon>
        <taxon>eudicotyledons</taxon>
        <taxon>Gunneridae</taxon>
        <taxon>Pentapetalae</taxon>
        <taxon>rosids</taxon>
        <taxon>fabids</taxon>
        <taxon>Malpighiales</taxon>
        <taxon>Rhizophoraceae</taxon>
        <taxon>Rhizophora</taxon>
    </lineage>
</organism>
<dbReference type="EMBL" id="GGEC01004553">
    <property type="protein sequence ID" value="MBW85036.1"/>
    <property type="molecule type" value="Transcribed_RNA"/>
</dbReference>